<evidence type="ECO:0000256" key="4">
    <source>
        <dbReference type="ARBA" id="ARBA00023235"/>
    </source>
</evidence>
<dbReference type="HAMAP" id="MF_01080">
    <property type="entry name" value="TruB_bact"/>
    <property type="match status" value="1"/>
</dbReference>
<dbReference type="PANTHER" id="PTHR13767:SF2">
    <property type="entry name" value="PSEUDOURIDYLATE SYNTHASE TRUB1"/>
    <property type="match status" value="1"/>
</dbReference>
<evidence type="ECO:0000259" key="7">
    <source>
        <dbReference type="Pfam" id="PF16198"/>
    </source>
</evidence>
<dbReference type="NCBIfam" id="TIGR00431">
    <property type="entry name" value="TruB"/>
    <property type="match status" value="1"/>
</dbReference>
<dbReference type="Pfam" id="PF01509">
    <property type="entry name" value="TruB_N"/>
    <property type="match status" value="1"/>
</dbReference>
<evidence type="ECO:0000259" key="6">
    <source>
        <dbReference type="Pfam" id="PF01509"/>
    </source>
</evidence>
<dbReference type="InterPro" id="IPR020103">
    <property type="entry name" value="PsdUridine_synth_cat_dom_sf"/>
</dbReference>
<evidence type="ECO:0000256" key="2">
    <source>
        <dbReference type="ARBA" id="ARBA00005642"/>
    </source>
</evidence>
<dbReference type="Pfam" id="PF16198">
    <property type="entry name" value="TruB_C_2"/>
    <property type="match status" value="1"/>
</dbReference>
<dbReference type="CDD" id="cd02573">
    <property type="entry name" value="PseudoU_synth_EcTruB"/>
    <property type="match status" value="1"/>
</dbReference>
<dbReference type="InterPro" id="IPR032819">
    <property type="entry name" value="TruB_C"/>
</dbReference>
<reference evidence="8 9" key="1">
    <citation type="submission" date="2024-03" db="EMBL/GenBank/DDBJ databases">
        <title>Human intestinal bacterial collection.</title>
        <authorList>
            <person name="Pauvert C."/>
            <person name="Hitch T.C.A."/>
            <person name="Clavel T."/>
        </authorList>
    </citation>
    <scope>NUCLEOTIDE SEQUENCE [LARGE SCALE GENOMIC DNA]</scope>
    <source>
        <strain evidence="8 9">CLA-AA-H95</strain>
    </source>
</reference>
<dbReference type="GO" id="GO:0160148">
    <property type="term" value="F:tRNA pseudouridine(55) synthase activity"/>
    <property type="evidence" value="ECO:0007669"/>
    <property type="project" value="UniProtKB-EC"/>
</dbReference>
<evidence type="ECO:0000256" key="3">
    <source>
        <dbReference type="ARBA" id="ARBA00022694"/>
    </source>
</evidence>
<proteinExistence type="inferred from homology"/>
<dbReference type="SUPFAM" id="SSF55120">
    <property type="entry name" value="Pseudouridine synthase"/>
    <property type="match status" value="1"/>
</dbReference>
<dbReference type="PANTHER" id="PTHR13767">
    <property type="entry name" value="TRNA-PSEUDOURIDINE SYNTHASE"/>
    <property type="match status" value="1"/>
</dbReference>
<dbReference type="InterPro" id="IPR002501">
    <property type="entry name" value="PsdUridine_synth_N"/>
</dbReference>
<feature type="active site" description="Nucleophile" evidence="5">
    <location>
        <position position="38"/>
    </location>
</feature>
<comment type="caution">
    <text evidence="8">The sequence shown here is derived from an EMBL/GenBank/DDBJ whole genome shotgun (WGS) entry which is preliminary data.</text>
</comment>
<dbReference type="InterPro" id="IPR014780">
    <property type="entry name" value="tRNA_psdUridine_synth_TruB"/>
</dbReference>
<dbReference type="EMBL" id="JBBMEI010000025">
    <property type="protein sequence ID" value="MEQ2358561.1"/>
    <property type="molecule type" value="Genomic_DNA"/>
</dbReference>
<sequence>MDGVLVIRKEKGYTSHDVVAKLRGILHMKKIGHTGTLDPDAEGVLPVVLGRATKLVDLLTEKRKTYEALLHLGIETDTQDMTGTVLNEKPVTVSEEEVKAVIESFLGEQEQIPPMYSALKVNGKKLYELAREGKTVERKTRPVCFYEIEILEMDLPMVRFSVTCSKGTYIRTLCHDIGQKLGCGACMEELTRTASGEYRWEDSITLDEVQKEMEEGILEKRILSISEVLKAYPEIRCNKFGDRLLLNGNALPDNMTETQHKKGWVRMCTSEGNFLGIYEWDNKKHRYQPQKMFL</sequence>
<dbReference type="EC" id="5.4.99.25" evidence="5"/>
<comment type="similarity">
    <text evidence="2 5">Belongs to the pseudouridine synthase TruB family. Type 1 subfamily.</text>
</comment>
<keyword evidence="3 5" id="KW-0819">tRNA processing</keyword>
<evidence type="ECO:0000313" key="9">
    <source>
        <dbReference type="Proteomes" id="UP001446032"/>
    </source>
</evidence>
<dbReference type="RefSeq" id="WP_118698404.1">
    <property type="nucleotide sequence ID" value="NZ_JBBMEI010000025.1"/>
</dbReference>
<dbReference type="Proteomes" id="UP001446032">
    <property type="component" value="Unassembled WGS sequence"/>
</dbReference>
<keyword evidence="4 5" id="KW-0413">Isomerase</keyword>
<evidence type="ECO:0000313" key="8">
    <source>
        <dbReference type="EMBL" id="MEQ2358561.1"/>
    </source>
</evidence>
<protein>
    <recommendedName>
        <fullName evidence="5">tRNA pseudouridine synthase B</fullName>
        <ecNumber evidence="5">5.4.99.25</ecNumber>
    </recommendedName>
    <alternativeName>
        <fullName evidence="5">tRNA pseudouridine(55) synthase</fullName>
        <shortName evidence="5">Psi55 synthase</shortName>
    </alternativeName>
    <alternativeName>
        <fullName evidence="5">tRNA pseudouridylate synthase</fullName>
    </alternativeName>
    <alternativeName>
        <fullName evidence="5">tRNA-uridine isomerase</fullName>
    </alternativeName>
</protein>
<evidence type="ECO:0000256" key="1">
    <source>
        <dbReference type="ARBA" id="ARBA00000385"/>
    </source>
</evidence>
<feature type="domain" description="tRNA pseudouridylate synthase B C-terminal" evidence="7">
    <location>
        <begin position="171"/>
        <end position="226"/>
    </location>
</feature>
<gene>
    <name evidence="5 8" type="primary">truB</name>
    <name evidence="8" type="ORF">WMO75_09485</name>
</gene>
<comment type="catalytic activity">
    <reaction evidence="1 5">
        <text>uridine(55) in tRNA = pseudouridine(55) in tRNA</text>
        <dbReference type="Rhea" id="RHEA:42532"/>
        <dbReference type="Rhea" id="RHEA-COMP:10101"/>
        <dbReference type="Rhea" id="RHEA-COMP:10102"/>
        <dbReference type="ChEBI" id="CHEBI:65314"/>
        <dbReference type="ChEBI" id="CHEBI:65315"/>
        <dbReference type="EC" id="5.4.99.25"/>
    </reaction>
</comment>
<dbReference type="Gene3D" id="3.30.2350.10">
    <property type="entry name" value="Pseudouridine synthase"/>
    <property type="match status" value="1"/>
</dbReference>
<organism evidence="8 9">
    <name type="scientific">Blautia intestinihominis</name>
    <dbReference type="NCBI Taxonomy" id="3133152"/>
    <lineage>
        <taxon>Bacteria</taxon>
        <taxon>Bacillati</taxon>
        <taxon>Bacillota</taxon>
        <taxon>Clostridia</taxon>
        <taxon>Lachnospirales</taxon>
        <taxon>Lachnospiraceae</taxon>
        <taxon>Blautia</taxon>
    </lineage>
</organism>
<feature type="domain" description="Pseudouridine synthase II N-terminal" evidence="6">
    <location>
        <begin position="23"/>
        <end position="170"/>
    </location>
</feature>
<evidence type="ECO:0000256" key="5">
    <source>
        <dbReference type="HAMAP-Rule" id="MF_01080"/>
    </source>
</evidence>
<comment type="function">
    <text evidence="5">Responsible for synthesis of pseudouridine from uracil-55 in the psi GC loop of transfer RNAs.</text>
</comment>
<accession>A0ABV1AMF6</accession>
<keyword evidence="9" id="KW-1185">Reference proteome</keyword>
<name>A0ABV1AMF6_9FIRM</name>